<dbReference type="SUPFAM" id="SSF46955">
    <property type="entry name" value="Putative DNA-binding domain"/>
    <property type="match status" value="1"/>
</dbReference>
<dbReference type="PANTHER" id="PTHR30204:SF83">
    <property type="entry name" value="TRANSCRIPTIONAL REGULATOR, MERR FAMILY"/>
    <property type="match status" value="1"/>
</dbReference>
<dbReference type="RefSeq" id="WP_055744256.1">
    <property type="nucleotide sequence ID" value="NZ_LJJB01000007.1"/>
</dbReference>
<proteinExistence type="predicted"/>
<dbReference type="PROSITE" id="PS00552">
    <property type="entry name" value="HTH_MERR_1"/>
    <property type="match status" value="1"/>
</dbReference>
<name>A0ABR5NEE8_BRECH</name>
<dbReference type="SMART" id="SM00422">
    <property type="entry name" value="HTH_MERR"/>
    <property type="match status" value="1"/>
</dbReference>
<dbReference type="Proteomes" id="UP000051063">
    <property type="component" value="Unassembled WGS sequence"/>
</dbReference>
<reference evidence="4 5" key="1">
    <citation type="submission" date="2015-09" db="EMBL/GenBank/DDBJ databases">
        <title>Genome sequencing project for genomic taxonomy and phylogenomics of Bacillus-like bacteria.</title>
        <authorList>
            <person name="Liu B."/>
            <person name="Wang J."/>
            <person name="Zhu Y."/>
            <person name="Liu G."/>
            <person name="Chen Q."/>
            <person name="Chen Z."/>
            <person name="Lan J."/>
            <person name="Che J."/>
            <person name="Ge C."/>
            <person name="Shi H."/>
            <person name="Pan Z."/>
            <person name="Liu X."/>
        </authorList>
    </citation>
    <scope>NUCLEOTIDE SEQUENCE [LARGE SCALE GENOMIC DNA]</scope>
    <source>
        <strain evidence="4 5">DSM 8552</strain>
    </source>
</reference>
<protein>
    <submittedName>
        <fullName evidence="4">Transcriptional regulator</fullName>
    </submittedName>
</protein>
<dbReference type="CDD" id="cd01109">
    <property type="entry name" value="HTH_YyaN"/>
    <property type="match status" value="1"/>
</dbReference>
<dbReference type="PANTHER" id="PTHR30204">
    <property type="entry name" value="REDOX-CYCLING DRUG-SENSING TRANSCRIPTIONAL ACTIVATOR SOXR"/>
    <property type="match status" value="1"/>
</dbReference>
<dbReference type="Gene3D" id="1.10.1660.10">
    <property type="match status" value="1"/>
</dbReference>
<gene>
    <name evidence="4" type="ORF">AN963_09660</name>
</gene>
<evidence type="ECO:0000313" key="5">
    <source>
        <dbReference type="Proteomes" id="UP000051063"/>
    </source>
</evidence>
<evidence type="ECO:0000313" key="4">
    <source>
        <dbReference type="EMBL" id="KQL49930.1"/>
    </source>
</evidence>
<dbReference type="PROSITE" id="PS50937">
    <property type="entry name" value="HTH_MERR_2"/>
    <property type="match status" value="1"/>
</dbReference>
<dbReference type="InterPro" id="IPR047057">
    <property type="entry name" value="MerR_fam"/>
</dbReference>
<evidence type="ECO:0000259" key="3">
    <source>
        <dbReference type="PROSITE" id="PS50937"/>
    </source>
</evidence>
<feature type="domain" description="HTH merR-type" evidence="3">
    <location>
        <begin position="1"/>
        <end position="73"/>
    </location>
</feature>
<dbReference type="InterPro" id="IPR009061">
    <property type="entry name" value="DNA-bd_dom_put_sf"/>
</dbReference>
<dbReference type="InterPro" id="IPR000551">
    <property type="entry name" value="MerR-type_HTH_dom"/>
</dbReference>
<organism evidence="4 5">
    <name type="scientific">Brevibacillus choshinensis</name>
    <dbReference type="NCBI Taxonomy" id="54911"/>
    <lineage>
        <taxon>Bacteria</taxon>
        <taxon>Bacillati</taxon>
        <taxon>Bacillota</taxon>
        <taxon>Bacilli</taxon>
        <taxon>Bacillales</taxon>
        <taxon>Paenibacillaceae</taxon>
        <taxon>Brevibacillus</taxon>
    </lineage>
</organism>
<evidence type="ECO:0000256" key="1">
    <source>
        <dbReference type="ARBA" id="ARBA00023125"/>
    </source>
</evidence>
<evidence type="ECO:0000256" key="2">
    <source>
        <dbReference type="SAM" id="Coils"/>
    </source>
</evidence>
<dbReference type="EMBL" id="LJJB01000007">
    <property type="protein sequence ID" value="KQL49930.1"/>
    <property type="molecule type" value="Genomic_DNA"/>
</dbReference>
<accession>A0ABR5NEE8</accession>
<comment type="caution">
    <text evidence="4">The sequence shown here is derived from an EMBL/GenBank/DDBJ whole genome shotgun (WGS) entry which is preliminary data.</text>
</comment>
<dbReference type="Pfam" id="PF13411">
    <property type="entry name" value="MerR_1"/>
    <property type="match status" value="1"/>
</dbReference>
<sequence>MYSISEIARLSGISPYTLRYYEKIGVLPNPERQEGRKHGVRRYNDQDLRFIRFIHGLKQTGMKLDDIASFVQEGCLIADDYPETQIDETLSKRIEILDDHLEQLDLQMRQLEAVRSFTLEKRAFYINLQSQRDQEKN</sequence>
<keyword evidence="1" id="KW-0238">DNA-binding</keyword>
<keyword evidence="5" id="KW-1185">Reference proteome</keyword>
<keyword evidence="2" id="KW-0175">Coiled coil</keyword>
<feature type="coiled-coil region" evidence="2">
    <location>
        <begin position="94"/>
        <end position="121"/>
    </location>
</feature>